<keyword evidence="3" id="KW-1185">Reference proteome</keyword>
<dbReference type="STRING" id="1075417.SAMN05421823_109126"/>
<evidence type="ECO:0000313" key="3">
    <source>
        <dbReference type="Proteomes" id="UP000198510"/>
    </source>
</evidence>
<proteinExistence type="predicted"/>
<gene>
    <name evidence="2" type="ORF">SAMN05421823_109126</name>
</gene>
<accession>A0A1G9P9Q7</accession>
<dbReference type="EMBL" id="FNFO01000009">
    <property type="protein sequence ID" value="SDL95490.1"/>
    <property type="molecule type" value="Genomic_DNA"/>
</dbReference>
<feature type="chain" id="PRO_5011626962" description="Porin" evidence="1">
    <location>
        <begin position="24"/>
        <end position="447"/>
    </location>
</feature>
<dbReference type="Proteomes" id="UP000198510">
    <property type="component" value="Unassembled WGS sequence"/>
</dbReference>
<dbReference type="OrthoDB" id="9771991at2"/>
<keyword evidence="1" id="KW-0732">Signal</keyword>
<feature type="signal peptide" evidence="1">
    <location>
        <begin position="1"/>
        <end position="23"/>
    </location>
</feature>
<evidence type="ECO:0008006" key="4">
    <source>
        <dbReference type="Google" id="ProtNLM"/>
    </source>
</evidence>
<name>A0A1G9P9Q7_9BACT</name>
<organism evidence="2 3">
    <name type="scientific">Catalinimonas alkaloidigena</name>
    <dbReference type="NCBI Taxonomy" id="1075417"/>
    <lineage>
        <taxon>Bacteria</taxon>
        <taxon>Pseudomonadati</taxon>
        <taxon>Bacteroidota</taxon>
        <taxon>Cytophagia</taxon>
        <taxon>Cytophagales</taxon>
        <taxon>Catalimonadaceae</taxon>
        <taxon>Catalinimonas</taxon>
    </lineage>
</organism>
<protein>
    <recommendedName>
        <fullName evidence="4">Porin</fullName>
    </recommendedName>
</protein>
<evidence type="ECO:0000256" key="1">
    <source>
        <dbReference type="SAM" id="SignalP"/>
    </source>
</evidence>
<dbReference type="AlphaFoldDB" id="A0A1G9P9Q7"/>
<evidence type="ECO:0000313" key="2">
    <source>
        <dbReference type="EMBL" id="SDL95490.1"/>
    </source>
</evidence>
<sequence length="447" mass="50633">MRLYLRCLFCFLLVSEASVPLRAQVLDSLSAEDDVPRELSFPLNASGTRYIKASLSAQVWARFNQSNPGTLVFGQPRNSTFDIGIRRVRIRIMSQLTERVFIYAQLGQASLNRVSPRQVSPFFQDVVTEFTVLHRWLTLGGGLTSWGGFARLTSASISTFTTLDTPVFCQPTINALDQSMRKYSLYAKGKLKKLDYRLAISDPFPIQTANGQYDPVISPAAHFAPQPPHKQYSTYWSYQFLDEESNQTPYFRGSYLGAKRVFNLGLGTQWQHDAMWQLADNGRDTLRTAMWLWAADAYLDLPTHRGEALTAYAGYYHYDLGNYYLRSLGIMNPANGVNPAQQSLNGAGNAFPLIGTGSSVYLQAAYLLRPKLFSTLGTLQPYADLIRARYDALRDPMLSYNVGVNWLIRGFEARITLNYQNRPVFRLEERTVKQRRGAVVLQYQIII</sequence>
<reference evidence="2 3" key="1">
    <citation type="submission" date="2016-10" db="EMBL/GenBank/DDBJ databases">
        <authorList>
            <person name="de Groot N.N."/>
        </authorList>
    </citation>
    <scope>NUCLEOTIDE SEQUENCE [LARGE SCALE GENOMIC DNA]</scope>
    <source>
        <strain evidence="2 3">DSM 25186</strain>
    </source>
</reference>